<proteinExistence type="predicted"/>
<dbReference type="Proteomes" id="UP000677515">
    <property type="component" value="Chromosome"/>
</dbReference>
<dbReference type="Gene3D" id="3.10.450.50">
    <property type="match status" value="1"/>
</dbReference>
<gene>
    <name evidence="1" type="ORF">ERHA53_12360</name>
</gene>
<evidence type="ECO:0008006" key="3">
    <source>
        <dbReference type="Google" id="ProtNLM"/>
    </source>
</evidence>
<reference evidence="1 2" key="1">
    <citation type="submission" date="2021-01" db="EMBL/GenBank/DDBJ databases">
        <title>Complete genome sequence of Erwinia rhapontici MAFF 311153.</title>
        <authorList>
            <person name="Morohoshi T."/>
            <person name="Someya N."/>
        </authorList>
    </citation>
    <scope>NUCLEOTIDE SEQUENCE [LARGE SCALE GENOMIC DNA]</scope>
    <source>
        <strain evidence="1 2">MAFF 311153</strain>
    </source>
</reference>
<sequence length="129" mass="14535">MSALTEKACESIIVLHQLIEKVFHGDGSFVPELLRHFEPDFIMVAPSGKSLSMEEVTALFTRLVGERQGVAITIEHCKVISQFGQEVAIQYHELQQQGDNHTHRISLAVIDCGCTPPRWRYLQETMVVS</sequence>
<dbReference type="InterPro" id="IPR032710">
    <property type="entry name" value="NTF2-like_dom_sf"/>
</dbReference>
<evidence type="ECO:0000313" key="1">
    <source>
        <dbReference type="EMBL" id="BCQ33893.1"/>
    </source>
</evidence>
<name>A0ABN6DGG3_ERWRD</name>
<dbReference type="EMBL" id="AP024329">
    <property type="protein sequence ID" value="BCQ33893.1"/>
    <property type="molecule type" value="Genomic_DNA"/>
</dbReference>
<keyword evidence="2" id="KW-1185">Reference proteome</keyword>
<dbReference type="SUPFAM" id="SSF54427">
    <property type="entry name" value="NTF2-like"/>
    <property type="match status" value="1"/>
</dbReference>
<dbReference type="GeneID" id="99865550"/>
<dbReference type="RefSeq" id="WP_159337435.1">
    <property type="nucleotide sequence ID" value="NZ_AP024329.1"/>
</dbReference>
<protein>
    <recommendedName>
        <fullName evidence="3">DUF4440 domain-containing protein</fullName>
    </recommendedName>
</protein>
<evidence type="ECO:0000313" key="2">
    <source>
        <dbReference type="Proteomes" id="UP000677515"/>
    </source>
</evidence>
<accession>A0ABN6DGG3</accession>
<organism evidence="1 2">
    <name type="scientific">Erwinia rhapontici</name>
    <name type="common">Pectobacterium rhapontici</name>
    <dbReference type="NCBI Taxonomy" id="55212"/>
    <lineage>
        <taxon>Bacteria</taxon>
        <taxon>Pseudomonadati</taxon>
        <taxon>Pseudomonadota</taxon>
        <taxon>Gammaproteobacteria</taxon>
        <taxon>Enterobacterales</taxon>
        <taxon>Erwiniaceae</taxon>
        <taxon>Erwinia</taxon>
    </lineage>
</organism>